<dbReference type="OrthoDB" id="2735536at2759"/>
<evidence type="ECO:0000256" key="2">
    <source>
        <dbReference type="ARBA" id="ARBA00023002"/>
    </source>
</evidence>
<dbReference type="InterPro" id="IPR002347">
    <property type="entry name" value="SDR_fam"/>
</dbReference>
<dbReference type="GO" id="GO:0016491">
    <property type="term" value="F:oxidoreductase activity"/>
    <property type="evidence" value="ECO:0007669"/>
    <property type="project" value="UniProtKB-KW"/>
</dbReference>
<dbReference type="PANTHER" id="PTHR43669:SF3">
    <property type="entry name" value="ALCOHOL DEHYDROGENASE, PUTATIVE (AFU_ORTHOLOGUE AFUA_3G03445)-RELATED"/>
    <property type="match status" value="1"/>
</dbReference>
<name>A0A397SDT8_9GLOM</name>
<sequence length="260" mass="28887">MAFLGKTVLITGATGNVGSSAVKEFLEQGANVIATSRSKSSLEKLTSKLQEISVPTEKLIPIVVDISNDQELSKIADQIRDKTLPEIDHVISSSGPWWKYDHLYDVTFEQWNEVMSANVNPHFITYRNFIPFLLNKPGSSYTLVTGASGLVDVIGNIPSGITGISQCVLFGISRVARFETKDNAVRFNELLIGFRIEDDATYKKYISEGKFSESSDIVTTSWKFGSIFLSIAKDNNVKGEVIKIMSTTEKDDFEKVHKFK</sequence>
<comment type="caution">
    <text evidence="3">The sequence shown here is derived from an EMBL/GenBank/DDBJ whole genome shotgun (WGS) entry which is preliminary data.</text>
</comment>
<gene>
    <name evidence="3" type="ORF">C1645_838511</name>
</gene>
<comment type="similarity">
    <text evidence="1">Belongs to the short-chain dehydrogenases/reductases (SDR) family.</text>
</comment>
<dbReference type="Pfam" id="PF00106">
    <property type="entry name" value="adh_short"/>
    <property type="match status" value="1"/>
</dbReference>
<dbReference type="EMBL" id="QKYT01000946">
    <property type="protein sequence ID" value="RIA80544.1"/>
    <property type="molecule type" value="Genomic_DNA"/>
</dbReference>
<organism evidence="3 4">
    <name type="scientific">Glomus cerebriforme</name>
    <dbReference type="NCBI Taxonomy" id="658196"/>
    <lineage>
        <taxon>Eukaryota</taxon>
        <taxon>Fungi</taxon>
        <taxon>Fungi incertae sedis</taxon>
        <taxon>Mucoromycota</taxon>
        <taxon>Glomeromycotina</taxon>
        <taxon>Glomeromycetes</taxon>
        <taxon>Glomerales</taxon>
        <taxon>Glomeraceae</taxon>
        <taxon>Glomus</taxon>
    </lineage>
</organism>
<protein>
    <submittedName>
        <fullName evidence="3">Uncharacterized protein</fullName>
    </submittedName>
</protein>
<keyword evidence="4" id="KW-1185">Reference proteome</keyword>
<reference evidence="3 4" key="1">
    <citation type="submission" date="2018-06" db="EMBL/GenBank/DDBJ databases">
        <title>Comparative genomics reveals the genomic features of Rhizophagus irregularis, R. cerebriforme, R. diaphanum and Gigaspora rosea, and their symbiotic lifestyle signature.</title>
        <authorList>
            <person name="Morin E."/>
            <person name="San Clemente H."/>
            <person name="Chen E.C.H."/>
            <person name="De La Providencia I."/>
            <person name="Hainaut M."/>
            <person name="Kuo A."/>
            <person name="Kohler A."/>
            <person name="Murat C."/>
            <person name="Tang N."/>
            <person name="Roy S."/>
            <person name="Loubradou J."/>
            <person name="Henrissat B."/>
            <person name="Grigoriev I.V."/>
            <person name="Corradi N."/>
            <person name="Roux C."/>
            <person name="Martin F.M."/>
        </authorList>
    </citation>
    <scope>NUCLEOTIDE SEQUENCE [LARGE SCALE GENOMIC DNA]</scope>
    <source>
        <strain evidence="3 4">DAOM 227022</strain>
    </source>
</reference>
<dbReference type="SUPFAM" id="SSF51735">
    <property type="entry name" value="NAD(P)-binding Rossmann-fold domains"/>
    <property type="match status" value="1"/>
</dbReference>
<keyword evidence="2" id="KW-0560">Oxidoreductase</keyword>
<dbReference type="Proteomes" id="UP000265703">
    <property type="component" value="Unassembled WGS sequence"/>
</dbReference>
<evidence type="ECO:0000313" key="3">
    <source>
        <dbReference type="EMBL" id="RIA80544.1"/>
    </source>
</evidence>
<accession>A0A397SDT8</accession>
<dbReference type="AlphaFoldDB" id="A0A397SDT8"/>
<dbReference type="Gene3D" id="3.40.50.720">
    <property type="entry name" value="NAD(P)-binding Rossmann-like Domain"/>
    <property type="match status" value="1"/>
</dbReference>
<dbReference type="CDD" id="cd05233">
    <property type="entry name" value="SDR_c"/>
    <property type="match status" value="1"/>
</dbReference>
<proteinExistence type="inferred from homology"/>
<evidence type="ECO:0000256" key="1">
    <source>
        <dbReference type="ARBA" id="ARBA00006484"/>
    </source>
</evidence>
<dbReference type="PANTHER" id="PTHR43669">
    <property type="entry name" value="5-KETO-D-GLUCONATE 5-REDUCTASE"/>
    <property type="match status" value="1"/>
</dbReference>
<evidence type="ECO:0000313" key="4">
    <source>
        <dbReference type="Proteomes" id="UP000265703"/>
    </source>
</evidence>
<dbReference type="InterPro" id="IPR036291">
    <property type="entry name" value="NAD(P)-bd_dom_sf"/>
</dbReference>
<dbReference type="STRING" id="658196.A0A397SDT8"/>